<gene>
    <name evidence="3" type="ORF">FHS29_002484</name>
</gene>
<protein>
    <recommendedName>
        <fullName evidence="2">ANTAR domain-containing protein</fullName>
    </recommendedName>
</protein>
<organism evidence="3 4">
    <name type="scientific">Saccharothrix tamanrassetensis</name>
    <dbReference type="NCBI Taxonomy" id="1051531"/>
    <lineage>
        <taxon>Bacteria</taxon>
        <taxon>Bacillati</taxon>
        <taxon>Actinomycetota</taxon>
        <taxon>Actinomycetes</taxon>
        <taxon>Pseudonocardiales</taxon>
        <taxon>Pseudonocardiaceae</taxon>
        <taxon>Saccharothrix</taxon>
    </lineage>
</organism>
<comment type="caution">
    <text evidence="3">The sequence shown here is derived from an EMBL/GenBank/DDBJ whole genome shotgun (WGS) entry which is preliminary data.</text>
</comment>
<dbReference type="GO" id="GO:0003723">
    <property type="term" value="F:RNA binding"/>
    <property type="evidence" value="ECO:0007669"/>
    <property type="project" value="InterPro"/>
</dbReference>
<evidence type="ECO:0000259" key="2">
    <source>
        <dbReference type="SMART" id="SM01012"/>
    </source>
</evidence>
<dbReference type="AlphaFoldDB" id="A0A841CFZ1"/>
<dbReference type="Gene3D" id="3.30.450.40">
    <property type="match status" value="1"/>
</dbReference>
<dbReference type="RefSeq" id="WP_312864878.1">
    <property type="nucleotide sequence ID" value="NZ_JACHJN010000003.1"/>
</dbReference>
<name>A0A841CFZ1_9PSEU</name>
<accession>A0A841CFZ1</accession>
<dbReference type="InterPro" id="IPR005561">
    <property type="entry name" value="ANTAR"/>
</dbReference>
<evidence type="ECO:0000256" key="1">
    <source>
        <dbReference type="SAM" id="MobiDB-lite"/>
    </source>
</evidence>
<dbReference type="EMBL" id="JACHJN010000003">
    <property type="protein sequence ID" value="MBB5955903.1"/>
    <property type="molecule type" value="Genomic_DNA"/>
</dbReference>
<reference evidence="3 4" key="1">
    <citation type="submission" date="2020-08" db="EMBL/GenBank/DDBJ databases">
        <title>Genomic Encyclopedia of Type Strains, Phase III (KMG-III): the genomes of soil and plant-associated and newly described type strains.</title>
        <authorList>
            <person name="Whitman W."/>
        </authorList>
    </citation>
    <scope>NUCLEOTIDE SEQUENCE [LARGE SCALE GENOMIC DNA]</scope>
    <source>
        <strain evidence="3 4">CECT 8640</strain>
    </source>
</reference>
<evidence type="ECO:0000313" key="4">
    <source>
        <dbReference type="Proteomes" id="UP000547510"/>
    </source>
</evidence>
<evidence type="ECO:0000313" key="3">
    <source>
        <dbReference type="EMBL" id="MBB5955903.1"/>
    </source>
</evidence>
<dbReference type="SMART" id="SM01012">
    <property type="entry name" value="ANTAR"/>
    <property type="match status" value="1"/>
</dbReference>
<feature type="domain" description="ANTAR" evidence="2">
    <location>
        <begin position="185"/>
        <end position="232"/>
    </location>
</feature>
<feature type="region of interest" description="Disordered" evidence="1">
    <location>
        <begin position="250"/>
        <end position="269"/>
    </location>
</feature>
<dbReference type="Pfam" id="PF13185">
    <property type="entry name" value="GAF_2"/>
    <property type="match status" value="1"/>
</dbReference>
<keyword evidence="4" id="KW-1185">Reference proteome</keyword>
<sequence>MAIHALGEPSTQVWARLHALARREGEPVSVRHACVVCAELTEATGACLSMVRDGGAHEPVFATDEHSRRLDELQSTVGEGPGLDAFAWGAPVLTADLRAPEACARWPVFTSEAARLGVRSVIAMPVRAGAAKLGVLACYRDRPGLPGRGELSGALVCADTVLVLALDGSGNINPSLARLFDIGFAVHGAHVHQAAGMVSVQLGLSITDALARLRAHAFARDRPLGAVAADVVGRRLRFGGDGQDRAARRFAVAEDGDAPGDGNEEGKDR</sequence>
<dbReference type="Proteomes" id="UP000547510">
    <property type="component" value="Unassembled WGS sequence"/>
</dbReference>
<proteinExistence type="predicted"/>
<dbReference type="InterPro" id="IPR029016">
    <property type="entry name" value="GAF-like_dom_sf"/>
</dbReference>
<dbReference type="SUPFAM" id="SSF55781">
    <property type="entry name" value="GAF domain-like"/>
    <property type="match status" value="1"/>
</dbReference>
<dbReference type="InterPro" id="IPR003018">
    <property type="entry name" value="GAF"/>
</dbReference>